<dbReference type="InterPro" id="IPR037108">
    <property type="entry name" value="TM1727-like_C_sf"/>
</dbReference>
<dbReference type="Proteomes" id="UP000831113">
    <property type="component" value="Chromosome"/>
</dbReference>
<protein>
    <submittedName>
        <fullName evidence="3">DUF2520 domain-containing protein</fullName>
    </submittedName>
</protein>
<dbReference type="InterPro" id="IPR008927">
    <property type="entry name" value="6-PGluconate_DH-like_C_sf"/>
</dbReference>
<organism evidence="3 4">
    <name type="scientific">Hymenobacter tibetensis</name>
    <dbReference type="NCBI Taxonomy" id="497967"/>
    <lineage>
        <taxon>Bacteria</taxon>
        <taxon>Pseudomonadati</taxon>
        <taxon>Bacteroidota</taxon>
        <taxon>Cytophagia</taxon>
        <taxon>Cytophagales</taxon>
        <taxon>Hymenobacteraceae</taxon>
        <taxon>Hymenobacter</taxon>
    </lineage>
</organism>
<dbReference type="Gene3D" id="3.40.50.720">
    <property type="entry name" value="NAD(P)-binding Rossmann-like Domain"/>
    <property type="match status" value="1"/>
</dbReference>
<dbReference type="SUPFAM" id="SSF48179">
    <property type="entry name" value="6-phosphogluconate dehydrogenase C-terminal domain-like"/>
    <property type="match status" value="1"/>
</dbReference>
<sequence>MTPDFLSLRIVLLGAGRVASQLGPALQQAGHQISYVWNRSQAAAHALAATLPGAQVLPDLNFTTLPAADVYLVAVSDTAVPALLAQAQFPVGAVVAHTSGAVPLSVFSAYSGVRGGVFYPLQTFSAGRPVNWQTVPFCIEAADPAAEAMLLRLAGTLSSSVQRVATPQRQAIHVAAVFACNFTNHLFGISHALLQEQHLPLSLLAPLIQETVDKALAAPPFTVQTGPAARQDEPTLARHQAALRAYPEWLELYKALSNSIKQQQAALSVNNQRV</sequence>
<dbReference type="InterPro" id="IPR019665">
    <property type="entry name" value="OxRdtase/DH_put_Rossmann_dom"/>
</dbReference>
<evidence type="ECO:0000259" key="1">
    <source>
        <dbReference type="Pfam" id="PF10727"/>
    </source>
</evidence>
<dbReference type="SUPFAM" id="SSF51735">
    <property type="entry name" value="NAD(P)-binding Rossmann-fold domains"/>
    <property type="match status" value="1"/>
</dbReference>
<dbReference type="RefSeq" id="WP_243799767.1">
    <property type="nucleotide sequence ID" value="NZ_CP094669.1"/>
</dbReference>
<dbReference type="InterPro" id="IPR018931">
    <property type="entry name" value="DUF2520"/>
</dbReference>
<name>A0ABY4CZ64_9BACT</name>
<dbReference type="Pfam" id="PF10728">
    <property type="entry name" value="DUF2520"/>
    <property type="match status" value="1"/>
</dbReference>
<dbReference type="Gene3D" id="1.10.1040.20">
    <property type="entry name" value="ProC-like, C-terminal domain"/>
    <property type="match status" value="1"/>
</dbReference>
<evidence type="ECO:0000313" key="3">
    <source>
        <dbReference type="EMBL" id="UOG75560.1"/>
    </source>
</evidence>
<accession>A0ABY4CZ64</accession>
<dbReference type="PANTHER" id="PTHR40459:SF1">
    <property type="entry name" value="CONSERVED HYPOTHETICAL ALANINE AND LEUCINE RICH PROTEIN"/>
    <property type="match status" value="1"/>
</dbReference>
<dbReference type="InterPro" id="IPR036291">
    <property type="entry name" value="NAD(P)-bd_dom_sf"/>
</dbReference>
<dbReference type="EMBL" id="CP094669">
    <property type="protein sequence ID" value="UOG75560.1"/>
    <property type="molecule type" value="Genomic_DNA"/>
</dbReference>
<feature type="domain" description="DUF2520" evidence="2">
    <location>
        <begin position="135"/>
        <end position="259"/>
    </location>
</feature>
<feature type="domain" description="Putative oxidoreductase/dehydrogenase Rossmann-like" evidence="1">
    <location>
        <begin position="8"/>
        <end position="107"/>
    </location>
</feature>
<evidence type="ECO:0000259" key="2">
    <source>
        <dbReference type="Pfam" id="PF10728"/>
    </source>
</evidence>
<reference evidence="3 4" key="1">
    <citation type="submission" date="2022-03" db="EMBL/GenBank/DDBJ databases">
        <title>Hymenobactersp. isolated from the air.</title>
        <authorList>
            <person name="Won M."/>
            <person name="Kwon S.-W."/>
        </authorList>
    </citation>
    <scope>NUCLEOTIDE SEQUENCE [LARGE SCALE GENOMIC DNA]</scope>
    <source>
        <strain evidence="3 4">KACC 21982</strain>
    </source>
</reference>
<dbReference type="PANTHER" id="PTHR40459">
    <property type="entry name" value="CONSERVED HYPOTHETICAL ALANINE AND LEUCINE RICH PROTEIN"/>
    <property type="match status" value="1"/>
</dbReference>
<proteinExistence type="predicted"/>
<keyword evidence="4" id="KW-1185">Reference proteome</keyword>
<evidence type="ECO:0000313" key="4">
    <source>
        <dbReference type="Proteomes" id="UP000831113"/>
    </source>
</evidence>
<gene>
    <name evidence="3" type="ORF">MTX78_02965</name>
</gene>
<dbReference type="Pfam" id="PF10727">
    <property type="entry name" value="Rossmann-like"/>
    <property type="match status" value="1"/>
</dbReference>